<dbReference type="EMBL" id="CP063845">
    <property type="protein sequence ID" value="UFP93556.1"/>
    <property type="molecule type" value="Genomic_DNA"/>
</dbReference>
<name>A0ABY3PIR8_9CYAN</name>
<dbReference type="InterPro" id="IPR010985">
    <property type="entry name" value="Ribbon_hlx_hlx"/>
</dbReference>
<protein>
    <submittedName>
        <fullName evidence="1">Uncharacterized protein</fullName>
    </submittedName>
</protein>
<dbReference type="Pfam" id="PF19891">
    <property type="entry name" value="DUF6364"/>
    <property type="match status" value="1"/>
</dbReference>
<accession>A0ABY3PIR8</accession>
<sequence>MQAKLTLRLDKRLIDKAKRWAASRQISVSEAVEQFFAQIPDPDAPRQPELSPWIKSLSGLLDEGQPAPSDTQLREEYLDYLEHKHQ</sequence>
<evidence type="ECO:0000313" key="2">
    <source>
        <dbReference type="Proteomes" id="UP001054846"/>
    </source>
</evidence>
<evidence type="ECO:0000313" key="1">
    <source>
        <dbReference type="EMBL" id="UFP93556.1"/>
    </source>
</evidence>
<proteinExistence type="predicted"/>
<organism evidence="1 2">
    <name type="scientific">Gloeobacter morelensis MG652769</name>
    <dbReference type="NCBI Taxonomy" id="2781736"/>
    <lineage>
        <taxon>Bacteria</taxon>
        <taxon>Bacillati</taxon>
        <taxon>Cyanobacteriota</taxon>
        <taxon>Cyanophyceae</taxon>
        <taxon>Gloeobacterales</taxon>
        <taxon>Gloeobacteraceae</taxon>
        <taxon>Gloeobacter</taxon>
        <taxon>Gloeobacter morelensis</taxon>
    </lineage>
</organism>
<dbReference type="Proteomes" id="UP001054846">
    <property type="component" value="Chromosome"/>
</dbReference>
<dbReference type="RefSeq" id="WP_230840606.1">
    <property type="nucleotide sequence ID" value="NZ_CP063845.1"/>
</dbReference>
<keyword evidence="2" id="KW-1185">Reference proteome</keyword>
<dbReference type="SUPFAM" id="SSF47598">
    <property type="entry name" value="Ribbon-helix-helix"/>
    <property type="match status" value="1"/>
</dbReference>
<reference evidence="1 2" key="1">
    <citation type="journal article" date="2021" name="Genome Biol. Evol.">
        <title>Complete Genome Sequencing of a Novel Gloeobacter Species from a Waterfall Cave in Mexico.</title>
        <authorList>
            <person name="Saw J.H."/>
            <person name="Cardona T."/>
            <person name="Montejano G."/>
        </authorList>
    </citation>
    <scope>NUCLEOTIDE SEQUENCE [LARGE SCALE GENOMIC DNA]</scope>
    <source>
        <strain evidence="1">MG652769</strain>
    </source>
</reference>
<dbReference type="InterPro" id="IPR045944">
    <property type="entry name" value="DUF6364"/>
</dbReference>
<gene>
    <name evidence="1" type="ORF">ISF26_17435</name>
</gene>